<evidence type="ECO:0000313" key="12">
    <source>
        <dbReference type="Proteomes" id="UP000068832"/>
    </source>
</evidence>
<evidence type="ECO:0008006" key="13">
    <source>
        <dbReference type="Google" id="ProtNLM"/>
    </source>
</evidence>
<evidence type="ECO:0000313" key="3">
    <source>
        <dbReference type="EMBL" id="AKV76144.1"/>
    </source>
</evidence>
<evidence type="ECO:0000313" key="5">
    <source>
        <dbReference type="EMBL" id="AKV80640.1"/>
    </source>
</evidence>
<gene>
    <name evidence="1" type="ORF">HA72_0818</name>
    <name evidence="2" type="ORF">MsedA_0833</name>
    <name evidence="3" type="ORF">MsedB_0834</name>
    <name evidence="4" type="ORF">MsedC_0833</name>
    <name evidence="5" type="ORF">MsedD_0834</name>
    <name evidence="6" type="ORF">MsedE_0833</name>
</gene>
<evidence type="ECO:0000313" key="9">
    <source>
        <dbReference type="Proteomes" id="UP000061362"/>
    </source>
</evidence>
<reference evidence="1 7" key="1">
    <citation type="journal article" date="2014" name="J. Bacteriol.">
        <title>Role of an Archaeal PitA Transporter in the Copper and Arsenic Resistance of Metallosphaera sedula, an Extreme Thermoacidophile.</title>
        <authorList>
            <person name="McCarthy S."/>
            <person name="Ai C."/>
            <person name="Wheaton G."/>
            <person name="Tevatia R."/>
            <person name="Eckrich V."/>
            <person name="Kelly R."/>
            <person name="Blum P."/>
        </authorList>
    </citation>
    <scope>NUCLEOTIDE SEQUENCE [LARGE SCALE GENOMIC DNA]</scope>
    <source>
        <strain evidence="1 7">CuR1</strain>
    </source>
</reference>
<accession>A0A088E3H0</accession>
<reference evidence="6 8" key="3">
    <citation type="submission" date="2015-07" db="EMBL/GenBank/DDBJ databases">
        <title>Physiological, transcriptional responses and genome re-sequencing of acid resistant extremely thermoacidophilic Metallosphaera sedula SARC-M1.</title>
        <authorList>
            <person name="Ai C."/>
            <person name="McCarthy S."/>
            <person name="Eckrich V."/>
            <person name="Rudrappa D."/>
            <person name="Qiu G."/>
            <person name="Blum P."/>
        </authorList>
    </citation>
    <scope>NUCLEOTIDE SEQUENCE [LARGE SCALE GENOMIC DNA]</scope>
    <source>
        <strain evidence="6 8">SARC-M1</strain>
    </source>
</reference>
<dbReference type="EMBL" id="CP012173">
    <property type="protein sequence ID" value="AKV76144.1"/>
    <property type="molecule type" value="Genomic_DNA"/>
</dbReference>
<dbReference type="Proteomes" id="UP000061362">
    <property type="component" value="Chromosome"/>
</dbReference>
<evidence type="ECO:0000313" key="2">
    <source>
        <dbReference type="EMBL" id="AKV73902.1"/>
    </source>
</evidence>
<dbReference type="PATRIC" id="fig|43687.5.peg.838"/>
<protein>
    <recommendedName>
        <fullName evidence="13">HAD family hydrolase</fullName>
    </recommendedName>
</protein>
<dbReference type="Proteomes" id="UP000062398">
    <property type="component" value="Chromosome"/>
</dbReference>
<dbReference type="Gene3D" id="3.40.50.1000">
    <property type="entry name" value="HAD superfamily/HAD-like"/>
    <property type="match status" value="1"/>
</dbReference>
<dbReference type="RefSeq" id="WP_012020780.1">
    <property type="nucleotide sequence ID" value="NZ_CP008822.1"/>
</dbReference>
<dbReference type="InterPro" id="IPR023214">
    <property type="entry name" value="HAD_sf"/>
</dbReference>
<dbReference type="EMBL" id="CP008822">
    <property type="protein sequence ID" value="AIM26979.1"/>
    <property type="molecule type" value="Genomic_DNA"/>
</dbReference>
<dbReference type="OMA" id="RIYVITN"/>
<dbReference type="Proteomes" id="UP000068832">
    <property type="component" value="Chromosome"/>
</dbReference>
<evidence type="ECO:0000313" key="8">
    <source>
        <dbReference type="Proteomes" id="UP000056255"/>
    </source>
</evidence>
<evidence type="ECO:0000313" key="11">
    <source>
        <dbReference type="Proteomes" id="UP000062475"/>
    </source>
</evidence>
<reference evidence="9 10" key="2">
    <citation type="journal article" date="2015" name="Genome Announc.">
        <title>Complete Genome Sequences of Evolved Arsenate-Resistant Metallosphaera sedula Strains.</title>
        <authorList>
            <person name="Ai C."/>
            <person name="McCarthy S."/>
            <person name="Schackwitz W."/>
            <person name="Martin J."/>
            <person name="Lipzen A."/>
            <person name="Blum P."/>
        </authorList>
    </citation>
    <scope>NUCLEOTIDE SEQUENCE [LARGE SCALE GENOMIC DNA]</scope>
    <source>
        <strain evidence="4 10">ARS120-1</strain>
        <strain evidence="5 9">ARS120-2</strain>
        <strain evidence="2 12">ARS50-1</strain>
        <strain evidence="3 11">ARS50-2</strain>
    </source>
</reference>
<dbReference type="Proteomes" id="UP000029084">
    <property type="component" value="Chromosome"/>
</dbReference>
<sequence length="192" mass="21591">MIPYLIDVESVFDFSSVKGIDLYHEVASSIPRYYQPKDLVNIVLGKLDLASVKPYQDALFLEELNYRVRIFLVTNLPKLEIKSLLMRHNLDVFVQDVISPEDVNRYLPSQEIFSHAARRANTVLGVMNFVTPRVGFAIKARSLGLKVTLLRNKATLPQDLGIGFKPDLITLAESVAQHKVDSTMGDSALRCT</sequence>
<proteinExistence type="predicted"/>
<evidence type="ECO:0000313" key="10">
    <source>
        <dbReference type="Proteomes" id="UP000062398"/>
    </source>
</evidence>
<dbReference type="EMBL" id="CP012172">
    <property type="protein sequence ID" value="AKV73902.1"/>
    <property type="molecule type" value="Genomic_DNA"/>
</dbReference>
<dbReference type="EMBL" id="CP012175">
    <property type="protein sequence ID" value="AKV80640.1"/>
    <property type="molecule type" value="Genomic_DNA"/>
</dbReference>
<name>A0A088E3H0_9CREN</name>
<dbReference type="EMBL" id="CP012174">
    <property type="protein sequence ID" value="AKV78395.1"/>
    <property type="molecule type" value="Genomic_DNA"/>
</dbReference>
<evidence type="ECO:0000313" key="6">
    <source>
        <dbReference type="EMBL" id="AKV82882.1"/>
    </source>
</evidence>
<organism evidence="1 7">
    <name type="scientific">Metallosphaera sedula</name>
    <dbReference type="NCBI Taxonomy" id="43687"/>
    <lineage>
        <taxon>Archaea</taxon>
        <taxon>Thermoproteota</taxon>
        <taxon>Thermoprotei</taxon>
        <taxon>Sulfolobales</taxon>
        <taxon>Sulfolobaceae</taxon>
        <taxon>Metallosphaera</taxon>
    </lineage>
</organism>
<dbReference type="Proteomes" id="UP000062475">
    <property type="component" value="Chromosome"/>
</dbReference>
<dbReference type="EMBL" id="CP012176">
    <property type="protein sequence ID" value="AKV82882.1"/>
    <property type="molecule type" value="Genomic_DNA"/>
</dbReference>
<dbReference type="SUPFAM" id="SSF56784">
    <property type="entry name" value="HAD-like"/>
    <property type="match status" value="1"/>
</dbReference>
<evidence type="ECO:0000313" key="4">
    <source>
        <dbReference type="EMBL" id="AKV78395.1"/>
    </source>
</evidence>
<dbReference type="InterPro" id="IPR036412">
    <property type="entry name" value="HAD-like_sf"/>
</dbReference>
<evidence type="ECO:0000313" key="7">
    <source>
        <dbReference type="Proteomes" id="UP000029084"/>
    </source>
</evidence>
<dbReference type="AlphaFoldDB" id="A0A088E3H0"/>
<dbReference type="OrthoDB" id="37188at2157"/>
<evidence type="ECO:0000313" key="1">
    <source>
        <dbReference type="EMBL" id="AIM26979.1"/>
    </source>
</evidence>
<dbReference type="Proteomes" id="UP000056255">
    <property type="component" value="Chromosome"/>
</dbReference>
<dbReference type="GeneID" id="91755278"/>